<sequence>MAEIGFDLRRMRPEHGGSIAPVVLLMQIVDKIATRPHWR</sequence>
<reference evidence="1 2" key="1">
    <citation type="submission" date="2018-11" db="EMBL/GenBank/DDBJ databases">
        <authorList>
            <person name="Mardanov A.V."/>
            <person name="Ravin N.V."/>
            <person name="Dedysh S.N."/>
        </authorList>
    </citation>
    <scope>NUCLEOTIDE SEQUENCE [LARGE SCALE GENOMIC DNA]</scope>
    <source>
        <strain evidence="1 2">AF10</strain>
    </source>
</reference>
<reference evidence="2" key="2">
    <citation type="submission" date="2019-02" db="EMBL/GenBank/DDBJ databases">
        <title>Granulicella sibirica sp. nov., a psychrotolerant acidobacterium isolated from an organic soil layer in forested tundra, West Siberia.</title>
        <authorList>
            <person name="Oshkin I.Y."/>
            <person name="Kulichevskaya I.S."/>
            <person name="Rijpstra W.I.C."/>
            <person name="Sinninghe Damste J.S."/>
            <person name="Rakitin A.L."/>
            <person name="Ravin N.V."/>
            <person name="Dedysh S.N."/>
        </authorList>
    </citation>
    <scope>NUCLEOTIDE SEQUENCE [LARGE SCALE GENOMIC DNA]</scope>
    <source>
        <strain evidence="2">AF10</strain>
    </source>
</reference>
<accession>A0A4Q0T2W0</accession>
<organism evidence="1 2">
    <name type="scientific">Granulicella sibirica</name>
    <dbReference type="NCBI Taxonomy" id="2479048"/>
    <lineage>
        <taxon>Bacteria</taxon>
        <taxon>Pseudomonadati</taxon>
        <taxon>Acidobacteriota</taxon>
        <taxon>Terriglobia</taxon>
        <taxon>Terriglobales</taxon>
        <taxon>Acidobacteriaceae</taxon>
        <taxon>Granulicella</taxon>
    </lineage>
</organism>
<dbReference type="AlphaFoldDB" id="A0A4Q0T2W0"/>
<gene>
    <name evidence="1" type="ORF">GRAN_0090</name>
</gene>
<protein>
    <submittedName>
        <fullName evidence="1">Uncharacterized protein</fullName>
    </submittedName>
</protein>
<name>A0A4Q0T2W0_9BACT</name>
<dbReference type="EMBL" id="RDSM01000001">
    <property type="protein sequence ID" value="RXH56780.1"/>
    <property type="molecule type" value="Genomic_DNA"/>
</dbReference>
<keyword evidence="2" id="KW-1185">Reference proteome</keyword>
<evidence type="ECO:0000313" key="1">
    <source>
        <dbReference type="EMBL" id="RXH56780.1"/>
    </source>
</evidence>
<comment type="caution">
    <text evidence="1">The sequence shown here is derived from an EMBL/GenBank/DDBJ whole genome shotgun (WGS) entry which is preliminary data.</text>
</comment>
<evidence type="ECO:0000313" key="2">
    <source>
        <dbReference type="Proteomes" id="UP000289437"/>
    </source>
</evidence>
<proteinExistence type="predicted"/>
<dbReference type="Proteomes" id="UP000289437">
    <property type="component" value="Unassembled WGS sequence"/>
</dbReference>